<evidence type="ECO:0000313" key="1">
    <source>
        <dbReference type="EMBL" id="MDA5111041.1"/>
    </source>
</evidence>
<evidence type="ECO:0000313" key="2">
    <source>
        <dbReference type="Proteomes" id="UP001151071"/>
    </source>
</evidence>
<dbReference type="AlphaFoldDB" id="A0A9X3TUT6"/>
<reference evidence="1" key="1">
    <citation type="submission" date="2022-12" db="EMBL/GenBank/DDBJ databases">
        <title>Draft genome sequence of the thermophilic strain Brevibacillus thermoruber HT42, isolated from Los Humeros, Puebla, Mexico, with biotechnological potential.</title>
        <authorList>
            <person name="Lara Sanchez J."/>
            <person name="Solis Palacios R."/>
            <person name="Bustos Baena A.S."/>
            <person name="Ruz Baez A.E."/>
            <person name="Espinosa Luna G."/>
            <person name="Oliart Ros R.M."/>
        </authorList>
    </citation>
    <scope>NUCLEOTIDE SEQUENCE</scope>
    <source>
        <strain evidence="1">HT42</strain>
    </source>
</reference>
<name>A0A9X3TUT6_9BACL</name>
<dbReference type="Proteomes" id="UP001151071">
    <property type="component" value="Unassembled WGS sequence"/>
</dbReference>
<accession>A0A9X3TUT6</accession>
<dbReference type="EMBL" id="JAPYYP010000063">
    <property type="protein sequence ID" value="MDA5111041.1"/>
    <property type="molecule type" value="Genomic_DNA"/>
</dbReference>
<sequence length="142" mass="15856">MPIRFLTQHLGAIVKYDPAARSVLLETSDTPSFQILSPAPNDILYTSQVKVSVAAFNHHISDFRQHVQAKAGEGHNHIWLDSDPSDPKLAYKMIDGKPAVFDNVQPGPHKLTVQLVGNDHKPIQPEVKKRLRLPPQLFLPCL</sequence>
<evidence type="ECO:0008006" key="3">
    <source>
        <dbReference type="Google" id="ProtNLM"/>
    </source>
</evidence>
<proteinExistence type="predicted"/>
<organism evidence="1 2">
    <name type="scientific">Brevibacillus thermoruber</name>
    <dbReference type="NCBI Taxonomy" id="33942"/>
    <lineage>
        <taxon>Bacteria</taxon>
        <taxon>Bacillati</taxon>
        <taxon>Bacillota</taxon>
        <taxon>Bacilli</taxon>
        <taxon>Bacillales</taxon>
        <taxon>Paenibacillaceae</taxon>
        <taxon>Brevibacillus</taxon>
    </lineage>
</organism>
<gene>
    <name evidence="1" type="ORF">O3V59_22155</name>
</gene>
<keyword evidence="2" id="KW-1185">Reference proteome</keyword>
<protein>
    <recommendedName>
        <fullName evidence="3">Copper amine oxidase-like N-terminal domain-containing protein</fullName>
    </recommendedName>
</protein>
<comment type="caution">
    <text evidence="1">The sequence shown here is derived from an EMBL/GenBank/DDBJ whole genome shotgun (WGS) entry which is preliminary data.</text>
</comment>